<dbReference type="EC" id="3.5.4.25" evidence="11"/>
<evidence type="ECO:0000256" key="3">
    <source>
        <dbReference type="ARBA" id="ARBA00022619"/>
    </source>
</evidence>
<dbReference type="CDD" id="cd00641">
    <property type="entry name" value="GTP_cyclohydro2"/>
    <property type="match status" value="1"/>
</dbReference>
<evidence type="ECO:0000256" key="7">
    <source>
        <dbReference type="ARBA" id="ARBA00022833"/>
    </source>
</evidence>
<dbReference type="Proteomes" id="UP000273083">
    <property type="component" value="Unassembled WGS sequence"/>
</dbReference>
<comment type="cofactor">
    <cofactor evidence="11">
        <name>Zn(2+)</name>
        <dbReference type="ChEBI" id="CHEBI:29105"/>
    </cofactor>
    <text evidence="11">Binds 1 zinc ion per subunit.</text>
</comment>
<feature type="binding site" evidence="11">
    <location>
        <begin position="96"/>
        <end position="98"/>
    </location>
    <ligand>
        <name>GTP</name>
        <dbReference type="ChEBI" id="CHEBI:37565"/>
    </ligand>
</feature>
<feature type="binding site" evidence="11">
    <location>
        <position position="69"/>
    </location>
    <ligand>
        <name>Zn(2+)</name>
        <dbReference type="ChEBI" id="CHEBI:29105"/>
        <note>catalytic</note>
    </ligand>
</feature>
<feature type="binding site" evidence="11">
    <location>
        <begin position="53"/>
        <end position="57"/>
    </location>
    <ligand>
        <name>GTP</name>
        <dbReference type="ChEBI" id="CHEBI:37565"/>
    </ligand>
</feature>
<evidence type="ECO:0000256" key="5">
    <source>
        <dbReference type="ARBA" id="ARBA00022741"/>
    </source>
</evidence>
<dbReference type="UniPathway" id="UPA00275">
    <property type="reaction ID" value="UER00400"/>
</dbReference>
<evidence type="ECO:0000256" key="10">
    <source>
        <dbReference type="ARBA" id="ARBA00049295"/>
    </source>
</evidence>
<protein>
    <recommendedName>
        <fullName evidence="11">GTP cyclohydrolase-2</fullName>
        <ecNumber evidence="11">3.5.4.25</ecNumber>
    </recommendedName>
    <alternativeName>
        <fullName evidence="11">GTP cyclohydrolase II</fullName>
    </alternativeName>
</protein>
<accession>A0A3N1XV65</accession>
<evidence type="ECO:0000256" key="6">
    <source>
        <dbReference type="ARBA" id="ARBA00022801"/>
    </source>
</evidence>
<evidence type="ECO:0000256" key="1">
    <source>
        <dbReference type="ARBA" id="ARBA00004853"/>
    </source>
</evidence>
<sequence>MKNNVIMKHEIKADLPTKYGDFIIHGYVNKNNGEHHVALVMGNVGDGKPVLVRVHSECLTGDVFGSAKCDCGDQLEVSLNAIAKEGRGVLVYLRQEGRGIGLINKIKAYALQDKGMDTVEANVALGFSPDLRDYTVGAEILQDLNISEIRLLTNNPEKISGIEKFGLKIVERVPIETDYKKESEHYMHIKKEKMGHILKILK</sequence>
<evidence type="ECO:0000313" key="14">
    <source>
        <dbReference type="Proteomes" id="UP000273083"/>
    </source>
</evidence>
<dbReference type="EMBL" id="RJVG01000002">
    <property type="protein sequence ID" value="ROR30503.1"/>
    <property type="molecule type" value="Genomic_DNA"/>
</dbReference>
<dbReference type="InterPro" id="IPR036144">
    <property type="entry name" value="RibA-like_sf"/>
</dbReference>
<comment type="catalytic activity">
    <reaction evidence="10 11">
        <text>GTP + 4 H2O = 2,5-diamino-6-hydroxy-4-(5-phosphoribosylamino)-pyrimidine + formate + 2 phosphate + 3 H(+)</text>
        <dbReference type="Rhea" id="RHEA:23704"/>
        <dbReference type="ChEBI" id="CHEBI:15377"/>
        <dbReference type="ChEBI" id="CHEBI:15378"/>
        <dbReference type="ChEBI" id="CHEBI:15740"/>
        <dbReference type="ChEBI" id="CHEBI:37565"/>
        <dbReference type="ChEBI" id="CHEBI:43474"/>
        <dbReference type="ChEBI" id="CHEBI:58614"/>
        <dbReference type="EC" id="3.5.4.25"/>
    </reaction>
</comment>
<feature type="domain" description="GTP cyclohydrolase II" evidence="12">
    <location>
        <begin position="11"/>
        <end position="174"/>
    </location>
</feature>
<keyword evidence="3 11" id="KW-0686">Riboflavin biosynthesis</keyword>
<dbReference type="GO" id="GO:0005525">
    <property type="term" value="F:GTP binding"/>
    <property type="evidence" value="ECO:0007669"/>
    <property type="project" value="UniProtKB-KW"/>
</dbReference>
<evidence type="ECO:0000256" key="11">
    <source>
        <dbReference type="HAMAP-Rule" id="MF_00179"/>
    </source>
</evidence>
<dbReference type="NCBIfam" id="NF001591">
    <property type="entry name" value="PRK00393.1"/>
    <property type="match status" value="1"/>
</dbReference>
<comment type="pathway">
    <text evidence="1 11">Cofactor biosynthesis; riboflavin biosynthesis; 5-amino-6-(D-ribitylamino)uracil from GTP: step 1/4.</text>
</comment>
<dbReference type="Pfam" id="PF00925">
    <property type="entry name" value="GTP_cyclohydro2"/>
    <property type="match status" value="1"/>
</dbReference>
<comment type="caution">
    <text evidence="13">The sequence shown here is derived from an EMBL/GenBank/DDBJ whole genome shotgun (WGS) entry which is preliminary data.</text>
</comment>
<evidence type="ECO:0000256" key="2">
    <source>
        <dbReference type="ARBA" id="ARBA00005520"/>
    </source>
</evidence>
<feature type="binding site" evidence="11">
    <location>
        <position position="71"/>
    </location>
    <ligand>
        <name>Zn(2+)</name>
        <dbReference type="ChEBI" id="CHEBI:29105"/>
        <note>catalytic</note>
    </ligand>
</feature>
<evidence type="ECO:0000256" key="9">
    <source>
        <dbReference type="ARBA" id="ARBA00043932"/>
    </source>
</evidence>
<feature type="binding site" evidence="11">
    <location>
        <position position="158"/>
    </location>
    <ligand>
        <name>GTP</name>
        <dbReference type="ChEBI" id="CHEBI:37565"/>
    </ligand>
</feature>
<dbReference type="PANTHER" id="PTHR21327">
    <property type="entry name" value="GTP CYCLOHYDROLASE II-RELATED"/>
    <property type="match status" value="1"/>
</dbReference>
<comment type="function">
    <text evidence="9 11">Catalyzes the conversion of GTP to 2,5-diamino-6-ribosylamino-4(3H)-pyrimidinone 5'-phosphate (DARP), formate and pyrophosphate.</text>
</comment>
<reference evidence="13 14" key="1">
    <citation type="submission" date="2018-11" db="EMBL/GenBank/DDBJ databases">
        <title>Genomic Encyclopedia of Type Strains, Phase IV (KMG-IV): sequencing the most valuable type-strain genomes for metagenomic binning, comparative biology and taxonomic classification.</title>
        <authorList>
            <person name="Goeker M."/>
        </authorList>
    </citation>
    <scope>NUCLEOTIDE SEQUENCE [LARGE SCALE GENOMIC DNA]</scope>
    <source>
        <strain evidence="13 14">DSM 26537</strain>
    </source>
</reference>
<feature type="binding site" evidence="11">
    <location>
        <position position="118"/>
    </location>
    <ligand>
        <name>GTP</name>
        <dbReference type="ChEBI" id="CHEBI:37565"/>
    </ligand>
</feature>
<dbReference type="InterPro" id="IPR032677">
    <property type="entry name" value="GTP_cyclohydro_II"/>
</dbReference>
<dbReference type="PANTHER" id="PTHR21327:SF18">
    <property type="entry name" value="3,4-DIHYDROXY-2-BUTANONE 4-PHOSPHATE SYNTHASE"/>
    <property type="match status" value="1"/>
</dbReference>
<keyword evidence="4 11" id="KW-0479">Metal-binding</keyword>
<dbReference type="GO" id="GO:0009231">
    <property type="term" value="P:riboflavin biosynthetic process"/>
    <property type="evidence" value="ECO:0007669"/>
    <property type="project" value="UniProtKB-UniRule"/>
</dbReference>
<dbReference type="FunFam" id="3.40.50.10990:FF:000001">
    <property type="entry name" value="Riboflavin biosynthesis protein RibBA"/>
    <property type="match status" value="1"/>
</dbReference>
<evidence type="ECO:0000259" key="12">
    <source>
        <dbReference type="Pfam" id="PF00925"/>
    </source>
</evidence>
<comment type="similarity">
    <text evidence="11">Belongs to the GTP cyclohydrolase II family.</text>
</comment>
<keyword evidence="8 11" id="KW-0342">GTP-binding</keyword>
<feature type="active site" description="Proton acceptor" evidence="11">
    <location>
        <position position="130"/>
    </location>
</feature>
<keyword evidence="5 11" id="KW-0547">Nucleotide-binding</keyword>
<dbReference type="HAMAP" id="MF_00179">
    <property type="entry name" value="RibA"/>
    <property type="match status" value="1"/>
</dbReference>
<dbReference type="AlphaFoldDB" id="A0A3N1XV65"/>
<name>A0A3N1XV65_9FIRM</name>
<feature type="binding site" evidence="11">
    <location>
        <position position="74"/>
    </location>
    <ligand>
        <name>GTP</name>
        <dbReference type="ChEBI" id="CHEBI:37565"/>
    </ligand>
</feature>
<dbReference type="NCBIfam" id="TIGR00505">
    <property type="entry name" value="ribA"/>
    <property type="match status" value="1"/>
</dbReference>
<evidence type="ECO:0000256" key="8">
    <source>
        <dbReference type="ARBA" id="ARBA00023134"/>
    </source>
</evidence>
<feature type="active site" description="Nucleophile" evidence="11">
    <location>
        <position position="132"/>
    </location>
</feature>
<evidence type="ECO:0000313" key="13">
    <source>
        <dbReference type="EMBL" id="ROR30503.1"/>
    </source>
</evidence>
<organism evidence="13 14">
    <name type="scientific">Mobilisporobacter senegalensis</name>
    <dbReference type="NCBI Taxonomy" id="1329262"/>
    <lineage>
        <taxon>Bacteria</taxon>
        <taxon>Bacillati</taxon>
        <taxon>Bacillota</taxon>
        <taxon>Clostridia</taxon>
        <taxon>Lachnospirales</taxon>
        <taxon>Lachnospiraceae</taxon>
        <taxon>Mobilisporobacter</taxon>
    </lineage>
</organism>
<comment type="similarity">
    <text evidence="2">In the N-terminal section; belongs to the DHBP synthase family.</text>
</comment>
<keyword evidence="14" id="KW-1185">Reference proteome</keyword>
<feature type="binding site" evidence="11">
    <location>
        <position position="58"/>
    </location>
    <ligand>
        <name>Zn(2+)</name>
        <dbReference type="ChEBI" id="CHEBI:29105"/>
        <note>catalytic</note>
    </ligand>
</feature>
<dbReference type="GO" id="GO:0008686">
    <property type="term" value="F:3,4-dihydroxy-2-butanone-4-phosphate synthase activity"/>
    <property type="evidence" value="ECO:0007669"/>
    <property type="project" value="TreeGrafter"/>
</dbReference>
<dbReference type="GO" id="GO:0005829">
    <property type="term" value="C:cytosol"/>
    <property type="evidence" value="ECO:0007669"/>
    <property type="project" value="TreeGrafter"/>
</dbReference>
<gene>
    <name evidence="11" type="primary">ribA</name>
    <name evidence="13" type="ORF">EDD66_102155</name>
</gene>
<dbReference type="GO" id="GO:0008270">
    <property type="term" value="F:zinc ion binding"/>
    <property type="evidence" value="ECO:0007669"/>
    <property type="project" value="UniProtKB-UniRule"/>
</dbReference>
<feature type="binding site" evidence="11">
    <location>
        <position position="153"/>
    </location>
    <ligand>
        <name>GTP</name>
        <dbReference type="ChEBI" id="CHEBI:37565"/>
    </ligand>
</feature>
<dbReference type="SUPFAM" id="SSF142695">
    <property type="entry name" value="RibA-like"/>
    <property type="match status" value="1"/>
</dbReference>
<dbReference type="Gene3D" id="3.40.50.10990">
    <property type="entry name" value="GTP cyclohydrolase II"/>
    <property type="match status" value="1"/>
</dbReference>
<keyword evidence="6 11" id="KW-0378">Hydrolase</keyword>
<dbReference type="InterPro" id="IPR000926">
    <property type="entry name" value="RibA"/>
</dbReference>
<proteinExistence type="inferred from homology"/>
<evidence type="ECO:0000256" key="4">
    <source>
        <dbReference type="ARBA" id="ARBA00022723"/>
    </source>
</evidence>
<keyword evidence="7 11" id="KW-0862">Zinc</keyword>
<dbReference type="GO" id="GO:0003935">
    <property type="term" value="F:GTP cyclohydrolase II activity"/>
    <property type="evidence" value="ECO:0007669"/>
    <property type="project" value="UniProtKB-UniRule"/>
</dbReference>